<evidence type="ECO:0000313" key="2">
    <source>
        <dbReference type="EMBL" id="AFL88327.1"/>
    </source>
</evidence>
<dbReference type="InterPro" id="IPR032466">
    <property type="entry name" value="Metal_Hydrolase"/>
</dbReference>
<dbReference type="SUPFAM" id="SSF51556">
    <property type="entry name" value="Metallo-dependent hydrolases"/>
    <property type="match status" value="1"/>
</dbReference>
<dbReference type="PANTHER" id="PTHR22642">
    <property type="entry name" value="IMIDAZOLONEPROPIONASE"/>
    <property type="match status" value="1"/>
</dbReference>
<dbReference type="GO" id="GO:0016810">
    <property type="term" value="F:hydrolase activity, acting on carbon-nitrogen (but not peptide) bonds"/>
    <property type="evidence" value="ECO:0007669"/>
    <property type="project" value="InterPro"/>
</dbReference>
<keyword evidence="2" id="KW-0378">Hydrolase</keyword>
<organism evidence="2 4">
    <name type="scientific">Terriglobus roseus (strain DSM 18391 / NRRL B-41598 / KBS 63)</name>
    <dbReference type="NCBI Taxonomy" id="926566"/>
    <lineage>
        <taxon>Bacteria</taxon>
        <taxon>Pseudomonadati</taxon>
        <taxon>Acidobacteriota</taxon>
        <taxon>Terriglobia</taxon>
        <taxon>Terriglobales</taxon>
        <taxon>Acidobacteriaceae</taxon>
        <taxon>Terriglobus</taxon>
    </lineage>
</organism>
<dbReference type="InterPro" id="IPR011059">
    <property type="entry name" value="Metal-dep_hydrolase_composite"/>
</dbReference>
<reference evidence="2 4" key="1">
    <citation type="submission" date="2012-06" db="EMBL/GenBank/DDBJ databases">
        <title>Complete genome of Terriglobus roseus DSM 18391.</title>
        <authorList>
            <consortium name="US DOE Joint Genome Institute (JGI-PGF)"/>
            <person name="Lucas S."/>
            <person name="Copeland A."/>
            <person name="Lapidus A."/>
            <person name="Glavina del Rio T."/>
            <person name="Dalin E."/>
            <person name="Tice H."/>
            <person name="Bruce D."/>
            <person name="Goodwin L."/>
            <person name="Pitluck S."/>
            <person name="Peters L."/>
            <person name="Mikhailova N."/>
            <person name="Munk A.C.C."/>
            <person name="Kyrpides N."/>
            <person name="Mavromatis K."/>
            <person name="Ivanova N."/>
            <person name="Brettin T."/>
            <person name="Detter J.C."/>
            <person name="Han C."/>
            <person name="Larimer F."/>
            <person name="Land M."/>
            <person name="Hauser L."/>
            <person name="Markowitz V."/>
            <person name="Cheng J.-F."/>
            <person name="Hugenholtz P."/>
            <person name="Woyke T."/>
            <person name="Wu D."/>
            <person name="Brambilla E."/>
            <person name="Klenk H.-P."/>
            <person name="Eisen J.A."/>
        </authorList>
    </citation>
    <scope>NUCLEOTIDE SEQUENCE [LARGE SCALE GENOMIC DNA]</scope>
    <source>
        <strain evidence="2">DSM 18391</strain>
        <strain evidence="4">DSM 18391 / NRRL B-41598 / KBS 63</strain>
    </source>
</reference>
<dbReference type="HOGENOM" id="CLU_009942_6_1_0"/>
<evidence type="ECO:0000259" key="1">
    <source>
        <dbReference type="Pfam" id="PF07969"/>
    </source>
</evidence>
<dbReference type="STRING" id="926566.Terro_2046"/>
<evidence type="ECO:0000313" key="3">
    <source>
        <dbReference type="EMBL" id="AFL88669.1"/>
    </source>
</evidence>
<dbReference type="KEGG" id="trs:Terro_2046"/>
<dbReference type="PATRIC" id="fig|926566.3.peg.2020"/>
<dbReference type="EMBL" id="CP003379">
    <property type="protein sequence ID" value="AFL88669.1"/>
    <property type="molecule type" value="Genomic_DNA"/>
</dbReference>
<dbReference type="PANTHER" id="PTHR22642:SF2">
    <property type="entry name" value="PROTEIN LONG AFTER FAR-RED 3"/>
    <property type="match status" value="1"/>
</dbReference>
<gene>
    <name evidence="2" type="ordered locus">Terro_2046</name>
    <name evidence="3" type="ordered locus">Terro_2412</name>
</gene>
<dbReference type="InterPro" id="IPR033932">
    <property type="entry name" value="YtcJ-like"/>
</dbReference>
<dbReference type="CDD" id="cd01300">
    <property type="entry name" value="YtcJ_like"/>
    <property type="match status" value="1"/>
</dbReference>
<dbReference type="KEGG" id="trs:Terro_2412"/>
<dbReference type="Gene3D" id="3.10.310.70">
    <property type="match status" value="1"/>
</dbReference>
<dbReference type="SUPFAM" id="SSF51338">
    <property type="entry name" value="Composite domain of metallo-dependent hydrolases"/>
    <property type="match status" value="1"/>
</dbReference>
<dbReference type="Gene3D" id="3.20.20.140">
    <property type="entry name" value="Metal-dependent hydrolases"/>
    <property type="match status" value="1"/>
</dbReference>
<name>I3ZGF9_TERRK</name>
<dbReference type="InterPro" id="IPR013108">
    <property type="entry name" value="Amidohydro_3"/>
</dbReference>
<evidence type="ECO:0000313" key="4">
    <source>
        <dbReference type="Proteomes" id="UP000006056"/>
    </source>
</evidence>
<dbReference type="Gene3D" id="2.30.40.10">
    <property type="entry name" value="Urease, subunit C, domain 1"/>
    <property type="match status" value="1"/>
</dbReference>
<protein>
    <submittedName>
        <fullName evidence="2">Putative TIM-barrel fold metal-dependent hydrolase</fullName>
    </submittedName>
</protein>
<keyword evidence="4" id="KW-1185">Reference proteome</keyword>
<dbReference type="eggNOG" id="COG1574">
    <property type="taxonomic scope" value="Bacteria"/>
</dbReference>
<feature type="domain" description="Amidohydrolase 3" evidence="1">
    <location>
        <begin position="116"/>
        <end position="613"/>
    </location>
</feature>
<sequence>MCIACTLSDTLGRLASDNMQPDKGSIVGRRQFLSGALALASVASLPASAMMRDAKGSFVKAIPSRDGKATVVFTNGAVYTMNSKAPWAEAVAVNGDKIVAVGTSAEVKSSIGKRTEVIDLKGQMLLPGFVEGHTHPFLGAFFTSGVDLQYPTLEEALKEIKKYVAANPTGPLRGFGWRMDMFPKEGPTRQMLDEIVSDRPIMLFAIDVHSMWVNSKALEVAKITAKTPDPIPNFSYFVRDKNGEPTGFVLEVLAELMVANAVEPVTVQAMSAYLGKWLPNAAKAGITTLFDASVPPVSGDEGDIIQIYADYEAKGALPFRVSASHVVKGASGVAKAVAKTQGLARRFQSSLVNARTLKIVADGTEEGWTAYMLKPYTDKPNEVGTPPFTQQEMDTMVSSADLAGIDVHIHACGDATVRMALNAIEHTITTNPLRDRRNTIAHNVLVDDADLPRFAKLGVVSEFSPNWHSYDPDTTQILLERMGPERQGKIYRPNSILKAGGRISMGTDWPAAGYFSTYKPLDAIQIGVTRKLLDKTDADPCLQPESERLELSDALHANTLGAAYQLRMEKEIGSIQVGKCADLVVLAKNLFNVPKSEIAGTPVRMAMLNGRFTHREAF</sequence>
<dbReference type="Proteomes" id="UP000006056">
    <property type="component" value="Chromosome"/>
</dbReference>
<accession>I3ZGF9</accession>
<dbReference type="EMBL" id="CP003379">
    <property type="protein sequence ID" value="AFL88327.1"/>
    <property type="molecule type" value="Genomic_DNA"/>
</dbReference>
<dbReference type="AlphaFoldDB" id="I3ZGF9"/>
<dbReference type="Pfam" id="PF07969">
    <property type="entry name" value="Amidohydro_3"/>
    <property type="match status" value="1"/>
</dbReference>
<proteinExistence type="predicted"/>